<feature type="compositionally biased region" description="Pro residues" evidence="1">
    <location>
        <begin position="232"/>
        <end position="242"/>
    </location>
</feature>
<dbReference type="Proteomes" id="UP001431572">
    <property type="component" value="Chromosome 2"/>
</dbReference>
<feature type="compositionally biased region" description="Pro residues" evidence="1">
    <location>
        <begin position="197"/>
        <end position="209"/>
    </location>
</feature>
<keyword evidence="2" id="KW-0472">Membrane</keyword>
<dbReference type="AlphaFoldDB" id="A0A8T7MAE2"/>
<feature type="region of interest" description="Disordered" evidence="1">
    <location>
        <begin position="225"/>
        <end position="263"/>
    </location>
</feature>
<dbReference type="NCBIfam" id="NF033634">
    <property type="entry name" value="SLATT_1"/>
    <property type="match status" value="1"/>
</dbReference>
<dbReference type="Pfam" id="PF14015">
    <property type="entry name" value="DUF4231"/>
    <property type="match status" value="1"/>
</dbReference>
<evidence type="ECO:0000256" key="2">
    <source>
        <dbReference type="SAM" id="Phobius"/>
    </source>
</evidence>
<evidence type="ECO:0000313" key="4">
    <source>
        <dbReference type="EMBL" id="WJW68925.1"/>
    </source>
</evidence>
<feature type="region of interest" description="Disordered" evidence="1">
    <location>
        <begin position="171"/>
        <end position="210"/>
    </location>
</feature>
<evidence type="ECO:0000313" key="3">
    <source>
        <dbReference type="EMBL" id="NWJ48996.1"/>
    </source>
</evidence>
<organism evidence="3 5">
    <name type="scientific">Candidatus Chlorohelix allophototropha</name>
    <dbReference type="NCBI Taxonomy" id="3003348"/>
    <lineage>
        <taxon>Bacteria</taxon>
        <taxon>Bacillati</taxon>
        <taxon>Chloroflexota</taxon>
        <taxon>Chloroflexia</taxon>
        <taxon>Candidatus Chloroheliales</taxon>
        <taxon>Candidatus Chloroheliaceae</taxon>
        <taxon>Candidatus Chlorohelix</taxon>
    </lineage>
</organism>
<evidence type="ECO:0000313" key="6">
    <source>
        <dbReference type="Proteomes" id="UP001431572"/>
    </source>
</evidence>
<dbReference type="Proteomes" id="UP000521676">
    <property type="component" value="Unassembled WGS sequence"/>
</dbReference>
<accession>A0A8T7MAE2</accession>
<name>A0A8T7MAE2_9CHLR</name>
<evidence type="ECO:0000256" key="1">
    <source>
        <dbReference type="SAM" id="MobiDB-lite"/>
    </source>
</evidence>
<dbReference type="EMBL" id="CP128400">
    <property type="protein sequence ID" value="WJW68925.1"/>
    <property type="molecule type" value="Genomic_DNA"/>
</dbReference>
<proteinExistence type="predicted"/>
<keyword evidence="6" id="KW-1185">Reference proteome</keyword>
<dbReference type="RefSeq" id="WP_341470829.1">
    <property type="nucleotide sequence ID" value="NZ_CP128400.1"/>
</dbReference>
<dbReference type="InterPro" id="IPR025325">
    <property type="entry name" value="DUF4231"/>
</dbReference>
<sequence length="263" mass="29197">MAEKNARNSRSSAEKLLELIEQLELTPLQKNILRDRWLDQVNYMSREARSTKKRYTNFRIFIIIGSAIVATLVSLNTQASVFPEWAKYALTIVTVVISLMVTIASGIDQFFKFGDTWRHNRRFSELLKIEGWEFVNLIGPYSKFTTHNLAFAKFSENVETILRADVDEFMKQSSTDKSEPASAATDDQTDQPTPIIAQPPLPKPVPIPLPGAQNVVAPKVIPPVVTPAAASPTPPKPIPAPQPTTTTPQTPRVIPPVNNPDGK</sequence>
<feature type="compositionally biased region" description="Pro residues" evidence="1">
    <location>
        <begin position="253"/>
        <end position="263"/>
    </location>
</feature>
<keyword evidence="2" id="KW-1133">Transmembrane helix</keyword>
<dbReference type="EMBL" id="JACATZ010000003">
    <property type="protein sequence ID" value="NWJ48996.1"/>
    <property type="molecule type" value="Genomic_DNA"/>
</dbReference>
<evidence type="ECO:0000313" key="5">
    <source>
        <dbReference type="Proteomes" id="UP000521676"/>
    </source>
</evidence>
<keyword evidence="2" id="KW-0812">Transmembrane</keyword>
<gene>
    <name evidence="3" type="ORF">HXX08_24305</name>
    <name evidence="4" type="ORF">OZ401_004547</name>
</gene>
<feature type="compositionally biased region" description="Low complexity" evidence="1">
    <location>
        <begin position="243"/>
        <end position="252"/>
    </location>
</feature>
<feature type="transmembrane region" description="Helical" evidence="2">
    <location>
        <begin position="88"/>
        <end position="111"/>
    </location>
</feature>
<reference evidence="3 5" key="1">
    <citation type="submission" date="2020-06" db="EMBL/GenBank/DDBJ databases">
        <title>Anoxygenic phototrophic Chloroflexota member uses a Type I reaction center.</title>
        <authorList>
            <person name="Tsuji J.M."/>
            <person name="Shaw N.A."/>
            <person name="Nagashima S."/>
            <person name="Venkiteswaran J."/>
            <person name="Schiff S.L."/>
            <person name="Hanada S."/>
            <person name="Tank M."/>
            <person name="Neufeld J.D."/>
        </authorList>
    </citation>
    <scope>NUCLEOTIDE SEQUENCE [LARGE SCALE GENOMIC DNA]</scope>
    <source>
        <strain evidence="3">L227-S17</strain>
    </source>
</reference>
<reference evidence="4" key="2">
    <citation type="journal article" date="2024" name="Nature">
        <title>Anoxygenic phototroph of the Chloroflexota uses a type I reaction centre.</title>
        <authorList>
            <person name="Tsuji J.M."/>
            <person name="Shaw N.A."/>
            <person name="Nagashima S."/>
            <person name="Venkiteswaran J.J."/>
            <person name="Schiff S.L."/>
            <person name="Watanabe T."/>
            <person name="Fukui M."/>
            <person name="Hanada S."/>
            <person name="Tank M."/>
            <person name="Neufeld J.D."/>
        </authorList>
    </citation>
    <scope>NUCLEOTIDE SEQUENCE</scope>
    <source>
        <strain evidence="4">L227-S17</strain>
    </source>
</reference>
<protein>
    <submittedName>
        <fullName evidence="3">DUF4231 domain-containing protein</fullName>
    </submittedName>
</protein>
<feature type="transmembrane region" description="Helical" evidence="2">
    <location>
        <begin position="58"/>
        <end position="76"/>
    </location>
</feature>